<reference evidence="2" key="1">
    <citation type="submission" date="2013-09" db="EMBL/GenBank/DDBJ databases">
        <title>Corchorus olitorius genome sequencing.</title>
        <authorList>
            <person name="Alam M."/>
            <person name="Haque M.S."/>
            <person name="Islam M.S."/>
            <person name="Emdad E.M."/>
            <person name="Islam M.M."/>
            <person name="Ahmed B."/>
            <person name="Halim A."/>
            <person name="Hossen Q.M.M."/>
            <person name="Hossain M.Z."/>
            <person name="Ahmed R."/>
            <person name="Khan M.M."/>
            <person name="Islam R."/>
            <person name="Rashid M.M."/>
            <person name="Khan S.A."/>
            <person name="Rahman M.S."/>
            <person name="Alam M."/>
            <person name="Yahiya A.S."/>
            <person name="Khan M.S."/>
            <person name="Azam M.S."/>
            <person name="Haque T."/>
            <person name="Lashkar M.Z.H."/>
            <person name="Akhand A.I."/>
            <person name="Morshed G."/>
            <person name="Roy S."/>
            <person name="Uddin K.S."/>
            <person name="Rabeya T."/>
            <person name="Hossain A.S."/>
            <person name="Chowdhury A."/>
            <person name="Snigdha A.R."/>
            <person name="Mortoza M.S."/>
            <person name="Matin S.A."/>
            <person name="Hoque S.M.E."/>
            <person name="Islam M.K."/>
            <person name="Roy D.K."/>
            <person name="Haider R."/>
            <person name="Moosa M.M."/>
            <person name="Elias S.M."/>
            <person name="Hasan A.M."/>
            <person name="Jahan S."/>
            <person name="Shafiuddin M."/>
            <person name="Mahmood N."/>
            <person name="Shommy N.S."/>
        </authorList>
    </citation>
    <scope>NUCLEOTIDE SEQUENCE [LARGE SCALE GENOMIC DNA]</scope>
    <source>
        <strain evidence="2">cv. O-4</strain>
    </source>
</reference>
<protein>
    <submittedName>
        <fullName evidence="1">Eama-like transporter family</fullName>
    </submittedName>
</protein>
<accession>A0A1R3KJH3</accession>
<proteinExistence type="predicted"/>
<evidence type="ECO:0000313" key="1">
    <source>
        <dbReference type="EMBL" id="OMP07194.1"/>
    </source>
</evidence>
<evidence type="ECO:0000313" key="2">
    <source>
        <dbReference type="Proteomes" id="UP000187203"/>
    </source>
</evidence>
<keyword evidence="2" id="KW-1185">Reference proteome</keyword>
<dbReference type="EMBL" id="AWUE01013358">
    <property type="protein sequence ID" value="OMP07194.1"/>
    <property type="molecule type" value="Genomic_DNA"/>
</dbReference>
<comment type="caution">
    <text evidence="1">The sequence shown here is derived from an EMBL/GenBank/DDBJ whole genome shotgun (WGS) entry which is preliminary data.</text>
</comment>
<sequence>MDDLGYNSAFQKISLTPKLFVQVIEATVLLASLPCKNRMLKQRQQKHGGESSL</sequence>
<organism evidence="1 2">
    <name type="scientific">Corchorus olitorius</name>
    <dbReference type="NCBI Taxonomy" id="93759"/>
    <lineage>
        <taxon>Eukaryota</taxon>
        <taxon>Viridiplantae</taxon>
        <taxon>Streptophyta</taxon>
        <taxon>Embryophyta</taxon>
        <taxon>Tracheophyta</taxon>
        <taxon>Spermatophyta</taxon>
        <taxon>Magnoliopsida</taxon>
        <taxon>eudicotyledons</taxon>
        <taxon>Gunneridae</taxon>
        <taxon>Pentapetalae</taxon>
        <taxon>rosids</taxon>
        <taxon>malvids</taxon>
        <taxon>Malvales</taxon>
        <taxon>Malvaceae</taxon>
        <taxon>Grewioideae</taxon>
        <taxon>Apeibeae</taxon>
        <taxon>Corchorus</taxon>
    </lineage>
</organism>
<name>A0A1R3KJH3_9ROSI</name>
<dbReference type="Proteomes" id="UP000187203">
    <property type="component" value="Unassembled WGS sequence"/>
</dbReference>
<gene>
    <name evidence="1" type="ORF">COLO4_07552</name>
</gene>
<dbReference type="AlphaFoldDB" id="A0A1R3KJH3"/>